<comment type="caution">
    <text evidence="2">The sequence shown here is derived from an EMBL/GenBank/DDBJ whole genome shotgun (WGS) entry which is preliminary data.</text>
</comment>
<proteinExistence type="predicted"/>
<gene>
    <name evidence="2" type="ORF">F2Q70_00009829</name>
</gene>
<reference evidence="2" key="1">
    <citation type="submission" date="2019-12" db="EMBL/GenBank/DDBJ databases">
        <title>Genome sequencing and annotation of Brassica cretica.</title>
        <authorList>
            <person name="Studholme D.J."/>
            <person name="Sarris P.F."/>
        </authorList>
    </citation>
    <scope>NUCLEOTIDE SEQUENCE</scope>
    <source>
        <strain evidence="2">PFS-102/07</strain>
        <tissue evidence="2">Leaf</tissue>
    </source>
</reference>
<protein>
    <submittedName>
        <fullName evidence="2">Uncharacterized protein</fullName>
    </submittedName>
</protein>
<evidence type="ECO:0000256" key="1">
    <source>
        <dbReference type="SAM" id="SignalP"/>
    </source>
</evidence>
<evidence type="ECO:0000313" key="2">
    <source>
        <dbReference type="EMBL" id="KAF2613205.1"/>
    </source>
</evidence>
<dbReference type="AlphaFoldDB" id="A0A8S9M0E2"/>
<accession>A0A8S9M0E2</accession>
<dbReference type="EMBL" id="QGKY02000089">
    <property type="protein sequence ID" value="KAF2613205.1"/>
    <property type="molecule type" value="Genomic_DNA"/>
</dbReference>
<organism evidence="2">
    <name type="scientific">Brassica cretica</name>
    <name type="common">Mustard</name>
    <dbReference type="NCBI Taxonomy" id="69181"/>
    <lineage>
        <taxon>Eukaryota</taxon>
        <taxon>Viridiplantae</taxon>
        <taxon>Streptophyta</taxon>
        <taxon>Embryophyta</taxon>
        <taxon>Tracheophyta</taxon>
        <taxon>Spermatophyta</taxon>
        <taxon>Magnoliopsida</taxon>
        <taxon>eudicotyledons</taxon>
        <taxon>Gunneridae</taxon>
        <taxon>Pentapetalae</taxon>
        <taxon>rosids</taxon>
        <taxon>malvids</taxon>
        <taxon>Brassicales</taxon>
        <taxon>Brassicaceae</taxon>
        <taxon>Brassiceae</taxon>
        <taxon>Brassica</taxon>
    </lineage>
</organism>
<name>A0A8S9M0E2_BRACR</name>
<feature type="signal peptide" evidence="1">
    <location>
        <begin position="1"/>
        <end position="24"/>
    </location>
</feature>
<sequence>MMESRRHATVVVSLLLQHLTRVKTQGEGTSPAKISMMGTATYGNGGMWLLQRR</sequence>
<keyword evidence="1" id="KW-0732">Signal</keyword>
<feature type="chain" id="PRO_5035838629" evidence="1">
    <location>
        <begin position="25"/>
        <end position="53"/>
    </location>
</feature>